<dbReference type="GO" id="GO:0032259">
    <property type="term" value="P:methylation"/>
    <property type="evidence" value="ECO:0007669"/>
    <property type="project" value="UniProtKB-KW"/>
</dbReference>
<dbReference type="SUPFAM" id="SSF53335">
    <property type="entry name" value="S-adenosyl-L-methionine-dependent methyltransferases"/>
    <property type="match status" value="1"/>
</dbReference>
<evidence type="ECO:0000313" key="4">
    <source>
        <dbReference type="Proteomes" id="UP000034349"/>
    </source>
</evidence>
<evidence type="ECO:0000313" key="3">
    <source>
        <dbReference type="EMBL" id="KKP32572.1"/>
    </source>
</evidence>
<name>A0A0G0BNG3_9BACT</name>
<keyword evidence="3" id="KW-0808">Transferase</keyword>
<gene>
    <name evidence="3" type="ORF">UR23_C0058G0007</name>
</gene>
<organism evidence="3 4">
    <name type="scientific">Candidatus Roizmanbacteria bacterium GW2011_GWA2_32_13</name>
    <dbReference type="NCBI Taxonomy" id="1618475"/>
    <lineage>
        <taxon>Bacteria</taxon>
        <taxon>Candidatus Roizmaniibacteriota</taxon>
    </lineage>
</organism>
<dbReference type="AlphaFoldDB" id="A0A0G0BNG3"/>
<feature type="domain" description="Methyltransferase FkbM" evidence="2">
    <location>
        <begin position="207"/>
        <end position="358"/>
    </location>
</feature>
<dbReference type="InterPro" id="IPR029063">
    <property type="entry name" value="SAM-dependent_MTases_sf"/>
</dbReference>
<dbReference type="Pfam" id="PF05050">
    <property type="entry name" value="Methyltransf_21"/>
    <property type="match status" value="1"/>
</dbReference>
<dbReference type="PANTHER" id="PTHR34203:SF15">
    <property type="entry name" value="SLL1173 PROTEIN"/>
    <property type="match status" value="1"/>
</dbReference>
<sequence>MNFKIKEKKYYENILKKNFNKFNKLDKNKNIVIFGAGTVGKYLIKSLKINNFKIKNFADNNPKILSKKIEGIKVISYKELKKNYSNEQIIIASIIYEKEILKQLKKDNINNVFPLTYLNYLLPEVFDFRKYSKLFEAIFLPKNKNKIYSLYNLLDDNESKKIFTKIINFRLGNYFFVDLESIKSTHEQYFDKSLIKISDKEMFVDGGGYIGDTIKPFVNVTKGNFLKICSFEPDRKNFRKLKTIVRKIDKNRIEIYPYGLYKKNGEVEFQEQGNPESGIVKNNKFSSLSGSVFSEKLRNKKLQVVSIDSFFENKQPPTLIKMDIEGAEIDALNGARKIISKYKPKLTICVYHNPDDLWEIPLLIKRLNPEYKIYLRHYSSELCETVCYAI</sequence>
<keyword evidence="3" id="KW-0489">Methyltransferase</keyword>
<dbReference type="NCBIfam" id="TIGR01444">
    <property type="entry name" value="fkbM_fam"/>
    <property type="match status" value="1"/>
</dbReference>
<evidence type="ECO:0000259" key="1">
    <source>
        <dbReference type="Pfam" id="PF02629"/>
    </source>
</evidence>
<dbReference type="EMBL" id="LBOK01000058">
    <property type="protein sequence ID" value="KKP32572.1"/>
    <property type="molecule type" value="Genomic_DNA"/>
</dbReference>
<dbReference type="Proteomes" id="UP000034349">
    <property type="component" value="Unassembled WGS sequence"/>
</dbReference>
<comment type="caution">
    <text evidence="3">The sequence shown here is derived from an EMBL/GenBank/DDBJ whole genome shotgun (WGS) entry which is preliminary data.</text>
</comment>
<evidence type="ECO:0000259" key="2">
    <source>
        <dbReference type="Pfam" id="PF05050"/>
    </source>
</evidence>
<dbReference type="GO" id="GO:0008168">
    <property type="term" value="F:methyltransferase activity"/>
    <property type="evidence" value="ECO:0007669"/>
    <property type="project" value="UniProtKB-KW"/>
</dbReference>
<accession>A0A0G0BNG3</accession>
<feature type="domain" description="CoA-binding" evidence="1">
    <location>
        <begin position="26"/>
        <end position="92"/>
    </location>
</feature>
<dbReference type="Pfam" id="PF02629">
    <property type="entry name" value="CoA_binding"/>
    <property type="match status" value="1"/>
</dbReference>
<dbReference type="PANTHER" id="PTHR34203">
    <property type="entry name" value="METHYLTRANSFERASE, FKBM FAMILY PROTEIN"/>
    <property type="match status" value="1"/>
</dbReference>
<dbReference type="Gene3D" id="3.40.50.150">
    <property type="entry name" value="Vaccinia Virus protein VP39"/>
    <property type="match status" value="1"/>
</dbReference>
<reference evidence="3 4" key="1">
    <citation type="journal article" date="2015" name="Nature">
        <title>rRNA introns, odd ribosomes, and small enigmatic genomes across a large radiation of phyla.</title>
        <authorList>
            <person name="Brown C.T."/>
            <person name="Hug L.A."/>
            <person name="Thomas B.C."/>
            <person name="Sharon I."/>
            <person name="Castelle C.J."/>
            <person name="Singh A."/>
            <person name="Wilkins M.J."/>
            <person name="Williams K.H."/>
            <person name="Banfield J.F."/>
        </authorList>
    </citation>
    <scope>NUCLEOTIDE SEQUENCE [LARGE SCALE GENOMIC DNA]</scope>
</reference>
<protein>
    <submittedName>
        <fullName evidence="3">Methyltransferase FkbM family</fullName>
    </submittedName>
</protein>
<dbReference type="InterPro" id="IPR052514">
    <property type="entry name" value="SAM-dependent_MTase"/>
</dbReference>
<dbReference type="Gene3D" id="3.40.50.720">
    <property type="entry name" value="NAD(P)-binding Rossmann-like Domain"/>
    <property type="match status" value="1"/>
</dbReference>
<dbReference type="InterPro" id="IPR003781">
    <property type="entry name" value="CoA-bd"/>
</dbReference>
<proteinExistence type="predicted"/>
<dbReference type="InterPro" id="IPR006342">
    <property type="entry name" value="FkbM_mtfrase"/>
</dbReference>